<dbReference type="Pfam" id="PF20175">
    <property type="entry name" value="Tra1_central"/>
    <property type="match status" value="1"/>
</dbReference>
<sequence>MPSQQTIGHLEAFIKILSDAHERDDLKYKALKDISENFEELTSSHAYTPLLDNLLRAFLKLLQETSPQFIAENNTLQLRKLMLELLLRMSTNETVKHYSKNIQLLLLSIVAMENEDQALIILKILTDHIKAFRPPFPAELTSFLMQWKNAYREMFRYASEEKMFENRRLITANPSMEDGVMEALQSCFFTTTLTFTNSQSQGEYTIIPKATQSVKVLAEMSVFLLFLVQPYRLHLTSEIAELVPLFVRYINISVPKSLRQNQNYNKELVDEFHNSQVRALTFIAYTTRQAQFTDLMNENASAISNGIKLLFDNLHSDVINQRRDLLVAIKYFFQCGEMRANFIPIIPRMTIDSILLGTSFTSIDQLRFHAYTLLADILHHVRTNLPYKILTHIFFISARNLHDPSLSPYVQTMYGKLMMNFVEPLLKHEKVGDEPG</sequence>
<accession>A0A915D5E6</accession>
<evidence type="ECO:0000313" key="2">
    <source>
        <dbReference type="WBParaSite" id="jg15563"/>
    </source>
</evidence>
<dbReference type="AlphaFoldDB" id="A0A915D5E6"/>
<name>A0A915D5E6_9BILA</name>
<dbReference type="InterPro" id="IPR046807">
    <property type="entry name" value="Tra1_central"/>
</dbReference>
<dbReference type="SUPFAM" id="SSF48371">
    <property type="entry name" value="ARM repeat"/>
    <property type="match status" value="1"/>
</dbReference>
<protein>
    <submittedName>
        <fullName evidence="2">Uncharacterized protein</fullName>
    </submittedName>
</protein>
<organism evidence="1 2">
    <name type="scientific">Ditylenchus dipsaci</name>
    <dbReference type="NCBI Taxonomy" id="166011"/>
    <lineage>
        <taxon>Eukaryota</taxon>
        <taxon>Metazoa</taxon>
        <taxon>Ecdysozoa</taxon>
        <taxon>Nematoda</taxon>
        <taxon>Chromadorea</taxon>
        <taxon>Rhabditida</taxon>
        <taxon>Tylenchina</taxon>
        <taxon>Tylenchomorpha</taxon>
        <taxon>Sphaerularioidea</taxon>
        <taxon>Anguinidae</taxon>
        <taxon>Anguininae</taxon>
        <taxon>Ditylenchus</taxon>
    </lineage>
</organism>
<keyword evidence="1" id="KW-1185">Reference proteome</keyword>
<dbReference type="Proteomes" id="UP000887574">
    <property type="component" value="Unplaced"/>
</dbReference>
<proteinExistence type="predicted"/>
<dbReference type="InterPro" id="IPR016024">
    <property type="entry name" value="ARM-type_fold"/>
</dbReference>
<reference evidence="2" key="1">
    <citation type="submission" date="2022-11" db="UniProtKB">
        <authorList>
            <consortium name="WormBaseParasite"/>
        </authorList>
    </citation>
    <scope>IDENTIFICATION</scope>
</reference>
<evidence type="ECO:0000313" key="1">
    <source>
        <dbReference type="Proteomes" id="UP000887574"/>
    </source>
</evidence>
<dbReference type="WBParaSite" id="jg15563">
    <property type="protein sequence ID" value="jg15563"/>
    <property type="gene ID" value="jg15563"/>
</dbReference>